<dbReference type="GO" id="GO:0004930">
    <property type="term" value="F:G protein-coupled receptor activity"/>
    <property type="evidence" value="ECO:0007669"/>
    <property type="project" value="UniProtKB-KW"/>
</dbReference>
<evidence type="ECO:0000256" key="7">
    <source>
        <dbReference type="ARBA" id="ARBA00023224"/>
    </source>
</evidence>
<dbReference type="PANTHER" id="PTHR24243">
    <property type="entry name" value="G-PROTEIN COUPLED RECEPTOR"/>
    <property type="match status" value="1"/>
</dbReference>
<feature type="transmembrane region" description="Helical" evidence="9">
    <location>
        <begin position="156"/>
        <end position="180"/>
    </location>
</feature>
<comment type="similarity">
    <text evidence="8">Belongs to the G-protein coupled receptor 1 family.</text>
</comment>
<feature type="transmembrane region" description="Helical" evidence="9">
    <location>
        <begin position="305"/>
        <end position="329"/>
    </location>
</feature>
<dbReference type="InterPro" id="IPR000276">
    <property type="entry name" value="GPCR_Rhodpsn"/>
</dbReference>
<feature type="transmembrane region" description="Helical" evidence="9">
    <location>
        <begin position="113"/>
        <end position="135"/>
    </location>
</feature>
<dbReference type="PROSITE" id="PS50262">
    <property type="entry name" value="G_PROTEIN_RECEP_F1_2"/>
    <property type="match status" value="1"/>
</dbReference>
<keyword evidence="6 8" id="KW-0675">Receptor</keyword>
<feature type="transmembrane region" description="Helical" evidence="9">
    <location>
        <begin position="75"/>
        <end position="93"/>
    </location>
</feature>
<dbReference type="PRINTS" id="PR00237">
    <property type="entry name" value="GPCRRHODOPSN"/>
</dbReference>
<dbReference type="PROSITE" id="PS00237">
    <property type="entry name" value="G_PROTEIN_RECEP_F1_1"/>
    <property type="match status" value="1"/>
</dbReference>
<proteinExistence type="inferred from homology"/>
<accession>A0A6P8H1J8</accession>
<evidence type="ECO:0000256" key="2">
    <source>
        <dbReference type="ARBA" id="ARBA00022692"/>
    </source>
</evidence>
<name>A0A6P8H1J8_ACTTE</name>
<gene>
    <name evidence="12 13 14 15 16" type="primary">LOC116286830</name>
</gene>
<evidence type="ECO:0000256" key="9">
    <source>
        <dbReference type="SAM" id="Phobius"/>
    </source>
</evidence>
<sequence length="431" mass="48905">MDQFNISNMLMDLQYNSTNGSHLRNNFTSNFSESLGVLITKYFFLGLLTLFGVVGNILVVVVTTKRKAFKSSLDLFIKNLAVADLGFLLLVSPPGVLRTVMPYRWPLGEFICLYIYPSVDIFHGASVWIIAAIAVERYRNIVGMARIRRESQTKRSAKILMVGVWVFSFLLFCIPVYVAIVFLQPDGRSTICTMRWSRGQQDNLVGTNIYIVFMVLFTYVIPLSVVTWTYVAISRQLRRSNTFLRGIKGIISRKTTKNITQVENCSQNFRNDSNRTANGTSFQNHSLISPSDSHRLAQNKRAKNILTPVAVLFAVSMLPISLLRIILIFWKAIIDENYYNIFFFLTVVFTAANSSLNPLVYSIVSREFRNALKSLFHKNKRDLSRCSASAFGQESTEHKRIDLSEVPVRKDSEETKVTNNSCPCIASDTKL</sequence>
<dbReference type="Pfam" id="PF00001">
    <property type="entry name" value="7tm_1"/>
    <property type="match status" value="1"/>
</dbReference>
<dbReference type="GO" id="GO:0016020">
    <property type="term" value="C:membrane"/>
    <property type="evidence" value="ECO:0007669"/>
    <property type="project" value="UniProtKB-SubCell"/>
</dbReference>
<evidence type="ECO:0000256" key="4">
    <source>
        <dbReference type="ARBA" id="ARBA00023040"/>
    </source>
</evidence>
<dbReference type="RefSeq" id="XP_031549275.1">
    <property type="nucleotide sequence ID" value="XM_031693415.1"/>
</dbReference>
<evidence type="ECO:0000256" key="6">
    <source>
        <dbReference type="ARBA" id="ARBA00023170"/>
    </source>
</evidence>
<dbReference type="RefSeq" id="XP_031549276.1">
    <property type="nucleotide sequence ID" value="XM_031693416.1"/>
</dbReference>
<evidence type="ECO:0000256" key="3">
    <source>
        <dbReference type="ARBA" id="ARBA00022989"/>
    </source>
</evidence>
<reference evidence="12 13" key="1">
    <citation type="submission" date="2025-04" db="UniProtKB">
        <authorList>
            <consortium name="RefSeq"/>
        </authorList>
    </citation>
    <scope>IDENTIFICATION</scope>
    <source>
        <tissue evidence="12 13">Tentacle</tissue>
    </source>
</reference>
<dbReference type="InterPro" id="IPR017452">
    <property type="entry name" value="GPCR_Rhodpsn_7TM"/>
</dbReference>
<evidence type="ECO:0000313" key="15">
    <source>
        <dbReference type="RefSeq" id="XP_031549278.1"/>
    </source>
</evidence>
<keyword evidence="7 8" id="KW-0807">Transducer</keyword>
<evidence type="ECO:0000313" key="12">
    <source>
        <dbReference type="RefSeq" id="XP_031549275.1"/>
    </source>
</evidence>
<keyword evidence="11" id="KW-1185">Reference proteome</keyword>
<dbReference type="SUPFAM" id="SSF81321">
    <property type="entry name" value="Family A G protein-coupled receptor-like"/>
    <property type="match status" value="1"/>
</dbReference>
<dbReference type="RefSeq" id="XP_031549277.1">
    <property type="nucleotide sequence ID" value="XM_031693417.1"/>
</dbReference>
<protein>
    <submittedName>
        <fullName evidence="12 13">Galanin receptor type 1-like</fullName>
    </submittedName>
</protein>
<keyword evidence="5 9" id="KW-0472">Membrane</keyword>
<keyword evidence="2 8" id="KW-0812">Transmembrane</keyword>
<keyword evidence="4 8" id="KW-0297">G-protein coupled receptor</keyword>
<evidence type="ECO:0000313" key="11">
    <source>
        <dbReference type="Proteomes" id="UP000515163"/>
    </source>
</evidence>
<dbReference type="CDD" id="cd00637">
    <property type="entry name" value="7tm_classA_rhodopsin-like"/>
    <property type="match status" value="1"/>
</dbReference>
<dbReference type="RefSeq" id="XP_031549279.1">
    <property type="nucleotide sequence ID" value="XM_031693419.1"/>
</dbReference>
<dbReference type="SMART" id="SM01381">
    <property type="entry name" value="7TM_GPCR_Srsx"/>
    <property type="match status" value="1"/>
</dbReference>
<dbReference type="OrthoDB" id="8935849at2759"/>
<dbReference type="Proteomes" id="UP000515163">
    <property type="component" value="Unplaced"/>
</dbReference>
<feature type="domain" description="G-protein coupled receptors family 1 profile" evidence="10">
    <location>
        <begin position="55"/>
        <end position="361"/>
    </location>
</feature>
<feature type="transmembrane region" description="Helical" evidence="9">
    <location>
        <begin position="42"/>
        <end position="63"/>
    </location>
</feature>
<feature type="transmembrane region" description="Helical" evidence="9">
    <location>
        <begin position="341"/>
        <end position="364"/>
    </location>
</feature>
<dbReference type="PANTHER" id="PTHR24243:SF208">
    <property type="entry name" value="PYROKININ-1 RECEPTOR"/>
    <property type="match status" value="1"/>
</dbReference>
<dbReference type="AlphaFoldDB" id="A0A6P8H1J8"/>
<evidence type="ECO:0000256" key="8">
    <source>
        <dbReference type="RuleBase" id="RU000688"/>
    </source>
</evidence>
<dbReference type="GeneID" id="116286830"/>
<evidence type="ECO:0000313" key="13">
    <source>
        <dbReference type="RefSeq" id="XP_031549276.1"/>
    </source>
</evidence>
<dbReference type="KEGG" id="aten:116286830"/>
<feature type="transmembrane region" description="Helical" evidence="9">
    <location>
        <begin position="209"/>
        <end position="233"/>
    </location>
</feature>
<evidence type="ECO:0000313" key="16">
    <source>
        <dbReference type="RefSeq" id="XP_031549279.1"/>
    </source>
</evidence>
<comment type="subcellular location">
    <subcellularLocation>
        <location evidence="1">Membrane</location>
        <topology evidence="1">Multi-pass membrane protein</topology>
    </subcellularLocation>
</comment>
<evidence type="ECO:0000313" key="14">
    <source>
        <dbReference type="RefSeq" id="XP_031549277.1"/>
    </source>
</evidence>
<evidence type="ECO:0000256" key="1">
    <source>
        <dbReference type="ARBA" id="ARBA00004141"/>
    </source>
</evidence>
<organism evidence="11 13">
    <name type="scientific">Actinia tenebrosa</name>
    <name type="common">Australian red waratah sea anemone</name>
    <dbReference type="NCBI Taxonomy" id="6105"/>
    <lineage>
        <taxon>Eukaryota</taxon>
        <taxon>Metazoa</taxon>
        <taxon>Cnidaria</taxon>
        <taxon>Anthozoa</taxon>
        <taxon>Hexacorallia</taxon>
        <taxon>Actiniaria</taxon>
        <taxon>Actiniidae</taxon>
        <taxon>Actinia</taxon>
    </lineage>
</organism>
<dbReference type="RefSeq" id="XP_031549278.1">
    <property type="nucleotide sequence ID" value="XM_031693418.1"/>
</dbReference>
<dbReference type="Gene3D" id="1.20.1070.10">
    <property type="entry name" value="Rhodopsin 7-helix transmembrane proteins"/>
    <property type="match status" value="1"/>
</dbReference>
<evidence type="ECO:0000256" key="5">
    <source>
        <dbReference type="ARBA" id="ARBA00023136"/>
    </source>
</evidence>
<keyword evidence="3 9" id="KW-1133">Transmembrane helix</keyword>
<evidence type="ECO:0000259" key="10">
    <source>
        <dbReference type="PROSITE" id="PS50262"/>
    </source>
</evidence>